<gene>
    <name evidence="2" type="ORF">A2756_03140</name>
</gene>
<dbReference type="Proteomes" id="UP000177785">
    <property type="component" value="Unassembled WGS sequence"/>
</dbReference>
<feature type="transmembrane region" description="Helical" evidence="1">
    <location>
        <begin position="92"/>
        <end position="113"/>
    </location>
</feature>
<evidence type="ECO:0000256" key="1">
    <source>
        <dbReference type="SAM" id="Phobius"/>
    </source>
</evidence>
<feature type="transmembrane region" description="Helical" evidence="1">
    <location>
        <begin position="63"/>
        <end position="86"/>
    </location>
</feature>
<accession>A0A1G2G6Q5</accession>
<protein>
    <recommendedName>
        <fullName evidence="4">Histidine kinase N-terminal 7TM region domain-containing protein</fullName>
    </recommendedName>
</protein>
<evidence type="ECO:0000313" key="3">
    <source>
        <dbReference type="Proteomes" id="UP000177785"/>
    </source>
</evidence>
<reference evidence="2 3" key="1">
    <citation type="journal article" date="2016" name="Nat. Commun.">
        <title>Thousands of microbial genomes shed light on interconnected biogeochemical processes in an aquifer system.</title>
        <authorList>
            <person name="Anantharaman K."/>
            <person name="Brown C.T."/>
            <person name="Hug L.A."/>
            <person name="Sharon I."/>
            <person name="Castelle C.J."/>
            <person name="Probst A.J."/>
            <person name="Thomas B.C."/>
            <person name="Singh A."/>
            <person name="Wilkins M.J."/>
            <person name="Karaoz U."/>
            <person name="Brodie E.L."/>
            <person name="Williams K.H."/>
            <person name="Hubbard S.S."/>
            <person name="Banfield J.F."/>
        </authorList>
    </citation>
    <scope>NUCLEOTIDE SEQUENCE [LARGE SCALE GENOMIC DNA]</scope>
</reference>
<organism evidence="2 3">
    <name type="scientific">Candidatus Ryanbacteria bacterium RIFCSPHIGHO2_01_FULL_48_27</name>
    <dbReference type="NCBI Taxonomy" id="1802115"/>
    <lineage>
        <taxon>Bacteria</taxon>
        <taxon>Candidatus Ryaniibacteriota</taxon>
    </lineage>
</organism>
<name>A0A1G2G6Q5_9BACT</name>
<keyword evidence="1" id="KW-0812">Transmembrane</keyword>
<keyword evidence="1" id="KW-1133">Transmembrane helix</keyword>
<feature type="transmembrane region" description="Helical" evidence="1">
    <location>
        <begin position="203"/>
        <end position="220"/>
    </location>
</feature>
<feature type="transmembrane region" description="Helical" evidence="1">
    <location>
        <begin position="20"/>
        <end position="43"/>
    </location>
</feature>
<sequence length="261" mass="29542">MSEKNTFLCATLEYIVGDTMLSGLLLTMIISWLIAFFGVLQFWLYIKNQDYKLHSSVSQSFSLLWLSIGGILFFTGLNHLCVWLVWTDGAYAMLYIAQTILGLTLVLGCWHLMGRLFHSLRALSFVMWVYAIAALAFWFMLFRFGFESMQVTYFSVQAALNHPARIIYTVMFAPLFGIVLYGLVRSLRTFALRQSLEDPRLRFELLSGLSLLVLALAGTMDELSLTYDWATAIARLCTLVGAMLAYFAIAGLRVPTEELVV</sequence>
<keyword evidence="1" id="KW-0472">Membrane</keyword>
<dbReference type="EMBL" id="MHNL01000005">
    <property type="protein sequence ID" value="OGZ45877.1"/>
    <property type="molecule type" value="Genomic_DNA"/>
</dbReference>
<feature type="transmembrane region" description="Helical" evidence="1">
    <location>
        <begin position="125"/>
        <end position="146"/>
    </location>
</feature>
<dbReference type="AlphaFoldDB" id="A0A1G2G6Q5"/>
<evidence type="ECO:0000313" key="2">
    <source>
        <dbReference type="EMBL" id="OGZ45877.1"/>
    </source>
</evidence>
<proteinExistence type="predicted"/>
<evidence type="ECO:0008006" key="4">
    <source>
        <dbReference type="Google" id="ProtNLM"/>
    </source>
</evidence>
<feature type="transmembrane region" description="Helical" evidence="1">
    <location>
        <begin position="232"/>
        <end position="252"/>
    </location>
</feature>
<comment type="caution">
    <text evidence="2">The sequence shown here is derived from an EMBL/GenBank/DDBJ whole genome shotgun (WGS) entry which is preliminary data.</text>
</comment>
<feature type="transmembrane region" description="Helical" evidence="1">
    <location>
        <begin position="166"/>
        <end position="183"/>
    </location>
</feature>